<accession>A0A1D8NM59</accession>
<organism evidence="2 3">
    <name type="scientific">Yarrowia lipolytica</name>
    <name type="common">Candida lipolytica</name>
    <dbReference type="NCBI Taxonomy" id="4952"/>
    <lineage>
        <taxon>Eukaryota</taxon>
        <taxon>Fungi</taxon>
        <taxon>Dikarya</taxon>
        <taxon>Ascomycota</taxon>
        <taxon>Saccharomycotina</taxon>
        <taxon>Dipodascomycetes</taxon>
        <taxon>Dipodascales</taxon>
        <taxon>Dipodascales incertae sedis</taxon>
        <taxon>Yarrowia</taxon>
    </lineage>
</organism>
<evidence type="ECO:0008006" key="4">
    <source>
        <dbReference type="Google" id="ProtNLM"/>
    </source>
</evidence>
<proteinExistence type="predicted"/>
<dbReference type="RefSeq" id="XP_068139373.1">
    <property type="nucleotide sequence ID" value="XM_068283272.1"/>
</dbReference>
<name>A0A1D8NM59_YARLL</name>
<dbReference type="Proteomes" id="UP000182444">
    <property type="component" value="Chromosome 1F"/>
</dbReference>
<evidence type="ECO:0000313" key="2">
    <source>
        <dbReference type="EMBL" id="AOW06719.1"/>
    </source>
</evidence>
<evidence type="ECO:0000256" key="1">
    <source>
        <dbReference type="SAM" id="SignalP"/>
    </source>
</evidence>
<gene>
    <name evidence="2" type="ORF">YALI1_F08590g</name>
</gene>
<evidence type="ECO:0000313" key="3">
    <source>
        <dbReference type="Proteomes" id="UP000182444"/>
    </source>
</evidence>
<feature type="chain" id="PRO_5009110611" description="Secreted protein" evidence="1">
    <location>
        <begin position="22"/>
        <end position="112"/>
    </location>
</feature>
<dbReference type="GeneID" id="94583863"/>
<dbReference type="AlphaFoldDB" id="A0A1D8NM59"/>
<dbReference type="EMBL" id="CP017558">
    <property type="protein sequence ID" value="AOW06719.1"/>
    <property type="molecule type" value="Genomic_DNA"/>
</dbReference>
<sequence>MHFGSLVFCLFLHMALLSVRTMVSTGTMASARTMVSVCHSVYRQSPPSTCKFGQLPAKTHRGTVIVLAGTCQLPELVFGYLTMIPQHNTPHFTQHTFVKLTSGYHRGCLYPD</sequence>
<keyword evidence="1" id="KW-0732">Signal</keyword>
<feature type="signal peptide" evidence="1">
    <location>
        <begin position="1"/>
        <end position="21"/>
    </location>
</feature>
<reference evidence="2 3" key="1">
    <citation type="journal article" date="2016" name="PLoS ONE">
        <title>Sequence Assembly of Yarrowia lipolytica Strain W29/CLIB89 Shows Transposable Element Diversity.</title>
        <authorList>
            <person name="Magnan C."/>
            <person name="Yu J."/>
            <person name="Chang I."/>
            <person name="Jahn E."/>
            <person name="Kanomata Y."/>
            <person name="Wu J."/>
            <person name="Zeller M."/>
            <person name="Oakes M."/>
            <person name="Baldi P."/>
            <person name="Sandmeyer S."/>
        </authorList>
    </citation>
    <scope>NUCLEOTIDE SEQUENCE [LARGE SCALE GENOMIC DNA]</scope>
    <source>
        <strain evidence="3">CLIB89(W29)</strain>
    </source>
</reference>
<dbReference type="VEuPathDB" id="FungiDB:YALI1_F08590g"/>
<protein>
    <recommendedName>
        <fullName evidence="4">Secreted protein</fullName>
    </recommendedName>
</protein>